<sequence>MNCLAHASRLQTFARATFGASGLYPIIANQPKYPIFSFLRCNSTSAKDDSVTQSATAIISSCKKGTVLKGINVLKDGQDPVAMDDSEYPAWLWKLLDPKPDYLALEDKLDINYLRTITRAKIRANTLAKQTKSF</sequence>
<dbReference type="EMBL" id="DS022302">
    <property type="protein sequence ID" value="OAJ39200.1"/>
    <property type="molecule type" value="Genomic_DNA"/>
</dbReference>
<dbReference type="eggNOG" id="ENOG502SBZ8">
    <property type="taxonomic scope" value="Eukaryota"/>
</dbReference>
<dbReference type="VEuPathDB" id="FungiDB:BDEG_23064"/>
<evidence type="ECO:0000313" key="8">
    <source>
        <dbReference type="EMBL" id="OAJ39200.1"/>
    </source>
</evidence>
<dbReference type="Proteomes" id="UP000077115">
    <property type="component" value="Unassembled WGS sequence"/>
</dbReference>
<dbReference type="AlphaFoldDB" id="A0A177WI66"/>
<dbReference type="PANTHER" id="PTHR28595:SF1">
    <property type="entry name" value="LARGE RIBOSOMAL SUBUNIT PROTEIN ML54"/>
    <property type="match status" value="1"/>
</dbReference>
<evidence type="ECO:0000256" key="1">
    <source>
        <dbReference type="ARBA" id="ARBA00004173"/>
    </source>
</evidence>
<dbReference type="PANTHER" id="PTHR28595">
    <property type="entry name" value="39S RIBOSOMAL PROTEIN L54, MITOCHONDRIAL"/>
    <property type="match status" value="1"/>
</dbReference>
<dbReference type="GO" id="GO:0005762">
    <property type="term" value="C:mitochondrial large ribosomal subunit"/>
    <property type="evidence" value="ECO:0007669"/>
    <property type="project" value="TreeGrafter"/>
</dbReference>
<keyword evidence="2" id="KW-0809">Transit peptide</keyword>
<keyword evidence="5" id="KW-0687">Ribonucleoprotein</keyword>
<name>A0A177WI66_BATDL</name>
<evidence type="ECO:0000313" key="9">
    <source>
        <dbReference type="Proteomes" id="UP000077115"/>
    </source>
</evidence>
<organism evidence="8 9">
    <name type="scientific">Batrachochytrium dendrobatidis (strain JEL423)</name>
    <dbReference type="NCBI Taxonomy" id="403673"/>
    <lineage>
        <taxon>Eukaryota</taxon>
        <taxon>Fungi</taxon>
        <taxon>Fungi incertae sedis</taxon>
        <taxon>Chytridiomycota</taxon>
        <taxon>Chytridiomycota incertae sedis</taxon>
        <taxon>Chytridiomycetes</taxon>
        <taxon>Rhizophydiales</taxon>
        <taxon>Rhizophydiales incertae sedis</taxon>
        <taxon>Batrachochytrium</taxon>
    </lineage>
</organism>
<comment type="subcellular location">
    <subcellularLocation>
        <location evidence="1">Mitochondrion</location>
    </subcellularLocation>
</comment>
<dbReference type="STRING" id="403673.A0A177WI66"/>
<evidence type="ECO:0000256" key="2">
    <source>
        <dbReference type="ARBA" id="ARBA00022946"/>
    </source>
</evidence>
<evidence type="ECO:0000256" key="3">
    <source>
        <dbReference type="ARBA" id="ARBA00022980"/>
    </source>
</evidence>
<comment type="similarity">
    <text evidence="6">Belongs to the mitochondrion-specific ribosomal protein mL54 family.</text>
</comment>
<evidence type="ECO:0000256" key="7">
    <source>
        <dbReference type="ARBA" id="ARBA00035179"/>
    </source>
</evidence>
<dbReference type="GO" id="GO:0003735">
    <property type="term" value="F:structural constituent of ribosome"/>
    <property type="evidence" value="ECO:0007669"/>
    <property type="project" value="TreeGrafter"/>
</dbReference>
<dbReference type="Pfam" id="PF08561">
    <property type="entry name" value="Ribosomal_L37"/>
    <property type="match status" value="1"/>
</dbReference>
<reference evidence="8 9" key="2">
    <citation type="submission" date="2016-05" db="EMBL/GenBank/DDBJ databases">
        <title>Lineage-specific infection strategies underlie the spectrum of fungal disease in amphibians.</title>
        <authorList>
            <person name="Cuomo C.A."/>
            <person name="Farrer R.A."/>
            <person name="James T."/>
            <person name="Longcore J."/>
            <person name="Birren B."/>
        </authorList>
    </citation>
    <scope>NUCLEOTIDE SEQUENCE [LARGE SCALE GENOMIC DNA]</scope>
    <source>
        <strain evidence="8 9">JEL423</strain>
    </source>
</reference>
<keyword evidence="3" id="KW-0689">Ribosomal protein</keyword>
<reference evidence="8 9" key="1">
    <citation type="submission" date="2006-10" db="EMBL/GenBank/DDBJ databases">
        <title>The Genome Sequence of Batrachochytrium dendrobatidis JEL423.</title>
        <authorList>
            <consortium name="The Broad Institute Genome Sequencing Platform"/>
            <person name="Birren B."/>
            <person name="Lander E."/>
            <person name="Galagan J."/>
            <person name="Cuomo C."/>
            <person name="Devon K."/>
            <person name="Jaffe D."/>
            <person name="Butler J."/>
            <person name="Alvarez P."/>
            <person name="Gnerre S."/>
            <person name="Grabherr M."/>
            <person name="Kleber M."/>
            <person name="Mauceli E."/>
            <person name="Brockman W."/>
            <person name="Young S."/>
            <person name="LaButti K."/>
            <person name="Sykes S."/>
            <person name="DeCaprio D."/>
            <person name="Crawford M."/>
            <person name="Koehrsen M."/>
            <person name="Engels R."/>
            <person name="Montgomery P."/>
            <person name="Pearson M."/>
            <person name="Howarth C."/>
            <person name="Larson L."/>
            <person name="White J."/>
            <person name="O'Leary S."/>
            <person name="Kodira C."/>
            <person name="Zeng Q."/>
            <person name="Yandava C."/>
            <person name="Alvarado L."/>
            <person name="Longcore J."/>
            <person name="James T."/>
        </authorList>
    </citation>
    <scope>NUCLEOTIDE SEQUENCE [LARGE SCALE GENOMIC DNA]</scope>
    <source>
        <strain evidence="8 9">JEL423</strain>
    </source>
</reference>
<gene>
    <name evidence="8" type="ORF">BDEG_23064</name>
</gene>
<dbReference type="InterPro" id="IPR013870">
    <property type="entry name" value="Ribosomal_mL54"/>
</dbReference>
<evidence type="ECO:0000256" key="4">
    <source>
        <dbReference type="ARBA" id="ARBA00023128"/>
    </source>
</evidence>
<dbReference type="OrthoDB" id="10252718at2759"/>
<protein>
    <recommendedName>
        <fullName evidence="7">Large ribosomal subunit protein mL54</fullName>
    </recommendedName>
</protein>
<keyword evidence="4" id="KW-0496">Mitochondrion</keyword>
<evidence type="ECO:0000256" key="6">
    <source>
        <dbReference type="ARBA" id="ARBA00033752"/>
    </source>
</evidence>
<proteinExistence type="inferred from homology"/>
<evidence type="ECO:0000256" key="5">
    <source>
        <dbReference type="ARBA" id="ARBA00023274"/>
    </source>
</evidence>
<accession>A0A177WI66</accession>